<feature type="transmembrane region" description="Helical" evidence="1">
    <location>
        <begin position="48"/>
        <end position="64"/>
    </location>
</feature>
<feature type="transmembrane region" description="Helical" evidence="1">
    <location>
        <begin position="102"/>
        <end position="124"/>
    </location>
</feature>
<dbReference type="RefSeq" id="WP_229113796.1">
    <property type="nucleotide sequence ID" value="NZ_CP064787.1"/>
</dbReference>
<keyword evidence="1" id="KW-0472">Membrane</keyword>
<dbReference type="EMBL" id="CP064787">
    <property type="protein sequence ID" value="QSG07359.1"/>
    <property type="molecule type" value="Genomic_DNA"/>
</dbReference>
<reference evidence="2" key="1">
    <citation type="submission" date="2020-11" db="EMBL/GenBank/DDBJ databases">
        <title>Carbohydrate-dependent, anaerobic sulfur respiration: A novel catabolism in halophilic archaea.</title>
        <authorList>
            <person name="Sorokin D.Y."/>
            <person name="Messina E."/>
            <person name="Smedile F."/>
            <person name="La Cono V."/>
            <person name="Hallsworth J.E."/>
            <person name="Yakimov M.M."/>
        </authorList>
    </citation>
    <scope>NUCLEOTIDE SEQUENCE</scope>
    <source>
        <strain evidence="2">HSR12-1</strain>
    </source>
</reference>
<gene>
    <name evidence="2" type="ORF">HSR121_3049</name>
</gene>
<accession>A0A897N8L5</accession>
<evidence type="ECO:0000313" key="3">
    <source>
        <dbReference type="Proteomes" id="UP000663525"/>
    </source>
</evidence>
<organism evidence="2 3">
    <name type="scientific">Halapricum desulfuricans</name>
    <dbReference type="NCBI Taxonomy" id="2841257"/>
    <lineage>
        <taxon>Archaea</taxon>
        <taxon>Methanobacteriati</taxon>
        <taxon>Methanobacteriota</taxon>
        <taxon>Stenosarchaea group</taxon>
        <taxon>Halobacteria</taxon>
        <taxon>Halobacteriales</taxon>
        <taxon>Haloarculaceae</taxon>
        <taxon>Halapricum</taxon>
    </lineage>
</organism>
<dbReference type="AlphaFoldDB" id="A0A897N8L5"/>
<protein>
    <submittedName>
        <fullName evidence="2">Putative membrane protein</fullName>
    </submittedName>
</protein>
<keyword evidence="1" id="KW-0812">Transmembrane</keyword>
<sequence length="127" mass="13440">MADEAYQPGVCNIGAGEQRKRRLLGYASFAVAFAYIAAVLLADYPETYVLGSFIFLYGGVLGVLQARRQFCAGYAVAGHYGFDDAEGSVEDSDARSQDIRQALLLSAKALAAAVFLVSVIYGAAVSV</sequence>
<keyword evidence="1" id="KW-1133">Transmembrane helix</keyword>
<name>A0A897N8L5_9EURY</name>
<evidence type="ECO:0000313" key="2">
    <source>
        <dbReference type="EMBL" id="QSG07359.1"/>
    </source>
</evidence>
<dbReference type="GeneID" id="68856583"/>
<evidence type="ECO:0000256" key="1">
    <source>
        <dbReference type="SAM" id="Phobius"/>
    </source>
</evidence>
<proteinExistence type="predicted"/>
<feature type="transmembrane region" description="Helical" evidence="1">
    <location>
        <begin position="23"/>
        <end position="42"/>
    </location>
</feature>
<dbReference type="Proteomes" id="UP000663525">
    <property type="component" value="Chromosome"/>
</dbReference>